<dbReference type="AlphaFoldDB" id="A0A369TE38"/>
<name>A0A369TE38_9PROT</name>
<sequence length="64" mass="6983">MTYHAQTAVAYSAYAPRANCDDVQSVSSDFRDLIIEQCPRCAGTGHECMMDKINEVALEPEGTA</sequence>
<comment type="caution">
    <text evidence="1">The sequence shown here is derived from an EMBL/GenBank/DDBJ whole genome shotgun (WGS) entry which is preliminary data.</text>
</comment>
<protein>
    <submittedName>
        <fullName evidence="1">Uncharacterized protein</fullName>
    </submittedName>
</protein>
<dbReference type="EMBL" id="QPMH01000004">
    <property type="protein sequence ID" value="RDD62635.1"/>
    <property type="molecule type" value="Genomic_DNA"/>
</dbReference>
<evidence type="ECO:0000313" key="2">
    <source>
        <dbReference type="Proteomes" id="UP000253941"/>
    </source>
</evidence>
<proteinExistence type="predicted"/>
<keyword evidence="2" id="KW-1185">Reference proteome</keyword>
<gene>
    <name evidence="1" type="ORF">DRB17_05595</name>
</gene>
<organism evidence="1 2">
    <name type="scientific">Ferruginivarius sediminum</name>
    <dbReference type="NCBI Taxonomy" id="2661937"/>
    <lineage>
        <taxon>Bacteria</taxon>
        <taxon>Pseudomonadati</taxon>
        <taxon>Pseudomonadota</taxon>
        <taxon>Alphaproteobacteria</taxon>
        <taxon>Rhodospirillales</taxon>
        <taxon>Rhodospirillaceae</taxon>
        <taxon>Ferruginivarius</taxon>
    </lineage>
</organism>
<dbReference type="Proteomes" id="UP000253941">
    <property type="component" value="Unassembled WGS sequence"/>
</dbReference>
<evidence type="ECO:0000313" key="1">
    <source>
        <dbReference type="EMBL" id="RDD62635.1"/>
    </source>
</evidence>
<accession>A0A369TE38</accession>
<reference evidence="1 2" key="1">
    <citation type="submission" date="2018-07" db="EMBL/GenBank/DDBJ databases">
        <title>Venubactetium sediminum gen. nov., sp. nov., isolated from a marine solar saltern.</title>
        <authorList>
            <person name="Wang S."/>
        </authorList>
    </citation>
    <scope>NUCLEOTIDE SEQUENCE [LARGE SCALE GENOMIC DNA]</scope>
    <source>
        <strain evidence="1 2">WD2A32</strain>
    </source>
</reference>